<dbReference type="Proteomes" id="UP000799436">
    <property type="component" value="Unassembled WGS sequence"/>
</dbReference>
<evidence type="ECO:0000313" key="3">
    <source>
        <dbReference type="Proteomes" id="UP000799436"/>
    </source>
</evidence>
<sequence length="380" mass="43002">MASTQTQAFRCRHDSGLAPPTKTLQRRLSLMRVQRIRADLTSPRQPTTQRCTCPRCAPTLYSPHRHPADTPRLLNIQGLRFRSHDAWNLANLAAQSFATSHPMTKRQQDALREWKHWWALSTASPAWKQQPKKPRSRKWASASHHSPPPNLWTHDLASLNIQTLARALDLLASIFFLSALTPHLTLHWGNTPPHALPPTHRGLTIFPPHNQNQALILLNPTHPFHVLNPRALLSTLLHEMTHAFLTHYSCPASCTGCQQLYDANIGVTGHGRAWQFLTREIEAAMPRLLGFEGMLGREECFLTELWAQGGWRPGVGCEGGLLGGGREGLVRFRVAGVGRGVDDMEVLRRERRGREARQRGMARRKSFAIGQRRNPFFWPQ</sequence>
<evidence type="ECO:0000313" key="2">
    <source>
        <dbReference type="EMBL" id="KAF2767006.1"/>
    </source>
</evidence>
<reference evidence="2" key="1">
    <citation type="journal article" date="2020" name="Stud. Mycol.">
        <title>101 Dothideomycetes genomes: a test case for predicting lifestyles and emergence of pathogens.</title>
        <authorList>
            <person name="Haridas S."/>
            <person name="Albert R."/>
            <person name="Binder M."/>
            <person name="Bloem J."/>
            <person name="Labutti K."/>
            <person name="Salamov A."/>
            <person name="Andreopoulos B."/>
            <person name="Baker S."/>
            <person name="Barry K."/>
            <person name="Bills G."/>
            <person name="Bluhm B."/>
            <person name="Cannon C."/>
            <person name="Castanera R."/>
            <person name="Culley D."/>
            <person name="Daum C."/>
            <person name="Ezra D."/>
            <person name="Gonzalez J."/>
            <person name="Henrissat B."/>
            <person name="Kuo A."/>
            <person name="Liang C."/>
            <person name="Lipzen A."/>
            <person name="Lutzoni F."/>
            <person name="Magnuson J."/>
            <person name="Mondo S."/>
            <person name="Nolan M."/>
            <person name="Ohm R."/>
            <person name="Pangilinan J."/>
            <person name="Park H.-J."/>
            <person name="Ramirez L."/>
            <person name="Alfaro M."/>
            <person name="Sun H."/>
            <person name="Tritt A."/>
            <person name="Yoshinaga Y."/>
            <person name="Zwiers L.-H."/>
            <person name="Turgeon B."/>
            <person name="Goodwin S."/>
            <person name="Spatafora J."/>
            <person name="Crous P."/>
            <person name="Grigoriev I."/>
        </authorList>
    </citation>
    <scope>NUCLEOTIDE SEQUENCE</scope>
    <source>
        <strain evidence="2">CBS 116005</strain>
    </source>
</reference>
<dbReference type="OrthoDB" id="3645074at2759"/>
<proteinExistence type="predicted"/>
<evidence type="ECO:0000256" key="1">
    <source>
        <dbReference type="SAM" id="MobiDB-lite"/>
    </source>
</evidence>
<name>A0A6G1L2F4_9PEZI</name>
<gene>
    <name evidence="2" type="ORF">EJ03DRAFT_353438</name>
</gene>
<organism evidence="2 3">
    <name type="scientific">Teratosphaeria nubilosa</name>
    <dbReference type="NCBI Taxonomy" id="161662"/>
    <lineage>
        <taxon>Eukaryota</taxon>
        <taxon>Fungi</taxon>
        <taxon>Dikarya</taxon>
        <taxon>Ascomycota</taxon>
        <taxon>Pezizomycotina</taxon>
        <taxon>Dothideomycetes</taxon>
        <taxon>Dothideomycetidae</taxon>
        <taxon>Mycosphaerellales</taxon>
        <taxon>Teratosphaeriaceae</taxon>
        <taxon>Teratosphaeria</taxon>
    </lineage>
</organism>
<feature type="region of interest" description="Disordered" evidence="1">
    <location>
        <begin position="125"/>
        <end position="146"/>
    </location>
</feature>
<accession>A0A6G1L2F4</accession>
<protein>
    <recommendedName>
        <fullName evidence="4">SprT-like domain-containing protein</fullName>
    </recommendedName>
</protein>
<dbReference type="AlphaFoldDB" id="A0A6G1L2F4"/>
<dbReference type="EMBL" id="ML995862">
    <property type="protein sequence ID" value="KAF2767006.1"/>
    <property type="molecule type" value="Genomic_DNA"/>
</dbReference>
<feature type="region of interest" description="Disordered" evidence="1">
    <location>
        <begin position="1"/>
        <end position="20"/>
    </location>
</feature>
<keyword evidence="3" id="KW-1185">Reference proteome</keyword>
<evidence type="ECO:0008006" key="4">
    <source>
        <dbReference type="Google" id="ProtNLM"/>
    </source>
</evidence>